<keyword evidence="1" id="KW-0175">Coiled coil</keyword>
<organism evidence="2 3">
    <name type="scientific">Neobacillus piezotolerans</name>
    <dbReference type="NCBI Taxonomy" id="2259171"/>
    <lineage>
        <taxon>Bacteria</taxon>
        <taxon>Bacillati</taxon>
        <taxon>Bacillota</taxon>
        <taxon>Bacilli</taxon>
        <taxon>Bacillales</taxon>
        <taxon>Bacillaceae</taxon>
        <taxon>Neobacillus</taxon>
    </lineage>
</organism>
<reference evidence="2 3" key="1">
    <citation type="submission" date="2018-07" db="EMBL/GenBank/DDBJ databases">
        <title>Bacillus sp. YLB-04 draft genome sequence.</title>
        <authorList>
            <person name="Yu L."/>
            <person name="Tang X."/>
        </authorList>
    </citation>
    <scope>NUCLEOTIDE SEQUENCE [LARGE SCALE GENOMIC DNA]</scope>
    <source>
        <strain evidence="2 3">YLB-04</strain>
    </source>
</reference>
<proteinExistence type="predicted"/>
<dbReference type="Proteomes" id="UP000257144">
    <property type="component" value="Unassembled WGS sequence"/>
</dbReference>
<protein>
    <submittedName>
        <fullName evidence="2">Spore gernimation protein</fullName>
    </submittedName>
</protein>
<dbReference type="AlphaFoldDB" id="A0A3D8GM27"/>
<dbReference type="OrthoDB" id="2991331at2"/>
<gene>
    <name evidence="2" type="ORF">DRW41_17450</name>
</gene>
<keyword evidence="3" id="KW-1185">Reference proteome</keyword>
<feature type="coiled-coil region" evidence="1">
    <location>
        <begin position="14"/>
        <end position="41"/>
    </location>
</feature>
<comment type="caution">
    <text evidence="2">The sequence shown here is derived from an EMBL/GenBank/DDBJ whole genome shotgun (WGS) entry which is preliminary data.</text>
</comment>
<dbReference type="RefSeq" id="WP_115453308.1">
    <property type="nucleotide sequence ID" value="NZ_QNQT01000009.1"/>
</dbReference>
<dbReference type="InterPro" id="IPR019673">
    <property type="entry name" value="Spore_germination_GerPC"/>
</dbReference>
<dbReference type="Pfam" id="PF10737">
    <property type="entry name" value="GerPC"/>
    <property type="match status" value="1"/>
</dbReference>
<name>A0A3D8GM27_9BACI</name>
<accession>A0A3D8GM27</accession>
<sequence>MDFYQILQWMQGQLQLYEQRISVLENSLRCAEDEIRQLKEKPPIHVGTIQYKFDQLKVETLEGTLSIGLNPQDLQGIEDFAIQNGQPGMALPPMEMMKRGMQVEEEINRYIESELPGFVSSQEAKLGLQHAGSYLSFIQNDIKKQLHGRIEAHLRKAGGAGQDEASITKTAEALKKEIENGVVAFFTNLPANMKEGEQQ</sequence>
<dbReference type="EMBL" id="QNQT01000009">
    <property type="protein sequence ID" value="RDU35524.1"/>
    <property type="molecule type" value="Genomic_DNA"/>
</dbReference>
<evidence type="ECO:0000313" key="3">
    <source>
        <dbReference type="Proteomes" id="UP000257144"/>
    </source>
</evidence>
<evidence type="ECO:0000313" key="2">
    <source>
        <dbReference type="EMBL" id="RDU35524.1"/>
    </source>
</evidence>
<evidence type="ECO:0000256" key="1">
    <source>
        <dbReference type="SAM" id="Coils"/>
    </source>
</evidence>